<evidence type="ECO:0000313" key="2">
    <source>
        <dbReference type="EMBL" id="AEP09844.1"/>
    </source>
</evidence>
<reference evidence="2 3" key="1">
    <citation type="journal article" date="2011" name="BMC Genomics">
        <title>Genomic insights into an obligate epibiotic bacterial predator: Micavibrio aeruginosavorus ARL-13.</title>
        <authorList>
            <person name="Wang Z."/>
            <person name="Kadouri D."/>
            <person name="Wu M."/>
        </authorList>
    </citation>
    <scope>NUCLEOTIDE SEQUENCE [LARGE SCALE GENOMIC DNA]</scope>
    <source>
        <strain evidence="2 3">ARL-13</strain>
    </source>
</reference>
<sequence length="175" mass="19602">MSNPYYAVYELQGRSLAAAKALDAEVQKDLAKHTEAPNTPNLRAAFLDRMNNDHPDLVAQTGIEHRAICVRVEHDGTQSAYTETPVIHKTPNAEPRFIMYAPIDYKGHHFEPEDAILLDDQMQSIYASGLFAGGWSNGNPVFPESRRITPVPDDFDVQTHRKNPGIKPRTPKLEP</sequence>
<dbReference type="HOGENOM" id="CLU_1530807_0_0_5"/>
<accession>G2KPM5</accession>
<dbReference type="STRING" id="856793.MICA_1526"/>
<proteinExistence type="predicted"/>
<dbReference type="Proteomes" id="UP000009286">
    <property type="component" value="Chromosome"/>
</dbReference>
<evidence type="ECO:0000313" key="3">
    <source>
        <dbReference type="Proteomes" id="UP000009286"/>
    </source>
</evidence>
<dbReference type="AlphaFoldDB" id="G2KPM5"/>
<gene>
    <name evidence="2" type="ordered locus">MICA_1526</name>
</gene>
<organism evidence="2 3">
    <name type="scientific">Micavibrio aeruginosavorus (strain ARL-13)</name>
    <dbReference type="NCBI Taxonomy" id="856793"/>
    <lineage>
        <taxon>Bacteria</taxon>
        <taxon>Pseudomonadati</taxon>
        <taxon>Bdellovibrionota</taxon>
        <taxon>Bdellovibrionia</taxon>
        <taxon>Bdellovibrionales</taxon>
        <taxon>Pseudobdellovibrionaceae</taxon>
        <taxon>Micavibrio</taxon>
    </lineage>
</organism>
<dbReference type="OrthoDB" id="9822178at2"/>
<dbReference type="RefSeq" id="WP_014103067.1">
    <property type="nucleotide sequence ID" value="NC_016026.1"/>
</dbReference>
<dbReference type="KEGG" id="mai:MICA_1526"/>
<protein>
    <submittedName>
        <fullName evidence="2">Uncharacterized protein</fullName>
    </submittedName>
</protein>
<name>G2KPM5_MICAA</name>
<feature type="region of interest" description="Disordered" evidence="1">
    <location>
        <begin position="151"/>
        <end position="175"/>
    </location>
</feature>
<keyword evidence="3" id="KW-1185">Reference proteome</keyword>
<dbReference type="EMBL" id="CP002382">
    <property type="protein sequence ID" value="AEP09844.1"/>
    <property type="molecule type" value="Genomic_DNA"/>
</dbReference>
<evidence type="ECO:0000256" key="1">
    <source>
        <dbReference type="SAM" id="MobiDB-lite"/>
    </source>
</evidence>